<evidence type="ECO:0000313" key="5">
    <source>
        <dbReference type="Proteomes" id="UP000306544"/>
    </source>
</evidence>
<evidence type="ECO:0000256" key="1">
    <source>
        <dbReference type="ARBA" id="ARBA00022987"/>
    </source>
</evidence>
<organism evidence="4 5">
    <name type="scientific">Nesterenkonia sphaerica</name>
    <dbReference type="NCBI Taxonomy" id="1804988"/>
    <lineage>
        <taxon>Bacteria</taxon>
        <taxon>Bacillati</taxon>
        <taxon>Actinomycetota</taxon>
        <taxon>Actinomycetes</taxon>
        <taxon>Micrococcales</taxon>
        <taxon>Micrococcaceae</taxon>
        <taxon>Nesterenkonia</taxon>
    </lineage>
</organism>
<dbReference type="AlphaFoldDB" id="A0A5R9ABP4"/>
<protein>
    <submittedName>
        <fullName evidence="4">Gas vesicle protein K</fullName>
    </submittedName>
</protein>
<keyword evidence="1" id="KW-0304">Gas vesicle</keyword>
<name>A0A5R9ABP4_9MICC</name>
<evidence type="ECO:0000256" key="2">
    <source>
        <dbReference type="ARBA" id="ARBA00035108"/>
    </source>
</evidence>
<keyword evidence="5" id="KW-1185">Reference proteome</keyword>
<gene>
    <name evidence="4" type="ORF">FEF27_07835</name>
</gene>
<dbReference type="Proteomes" id="UP000306544">
    <property type="component" value="Unassembled WGS sequence"/>
</dbReference>
<sequence length="107" mass="11987">MALEVNEESLKHGVLTLVVTLVEVIQEALETQAVRRMEGGDLTEEEQNRLGEALLELDEAMDQIKADHGITESVMDLHRGLDDVVNEVVDKLINPQRWAQDAQGEVR</sequence>
<comment type="subcellular location">
    <subcellularLocation>
        <location evidence="2">Gas vesicle</location>
    </subcellularLocation>
</comment>
<evidence type="ECO:0000313" key="4">
    <source>
        <dbReference type="EMBL" id="TLP75554.1"/>
    </source>
</evidence>
<reference evidence="4 5" key="1">
    <citation type="submission" date="2019-05" db="EMBL/GenBank/DDBJ databases">
        <title>Nesterenkonia sp. GY239, isolated from the Southern Atlantic Ocean.</title>
        <authorList>
            <person name="Zhang G."/>
        </authorList>
    </citation>
    <scope>NUCLEOTIDE SEQUENCE [LARGE SCALE GENOMIC DNA]</scope>
    <source>
        <strain evidence="4 5">GY239</strain>
    </source>
</reference>
<dbReference type="OrthoDB" id="5772958at2"/>
<accession>A0A5R9ABP4</accession>
<comment type="similarity">
    <text evidence="3">Belongs to the gas vesicle GvpK family.</text>
</comment>
<dbReference type="EMBL" id="VAWA01000008">
    <property type="protein sequence ID" value="TLP75554.1"/>
    <property type="molecule type" value="Genomic_DNA"/>
</dbReference>
<dbReference type="PANTHER" id="PTHR40137">
    <property type="entry name" value="PROTEIN GVPK 1"/>
    <property type="match status" value="1"/>
</dbReference>
<evidence type="ECO:0000256" key="3">
    <source>
        <dbReference type="ARBA" id="ARBA00035659"/>
    </source>
</evidence>
<dbReference type="PANTHER" id="PTHR40137:SF2">
    <property type="entry name" value="PROTEIN GVPK 1"/>
    <property type="match status" value="1"/>
</dbReference>
<dbReference type="Pfam" id="PF05121">
    <property type="entry name" value="GvpK"/>
    <property type="match status" value="1"/>
</dbReference>
<proteinExistence type="inferred from homology"/>
<comment type="caution">
    <text evidence="4">The sequence shown here is derived from an EMBL/GenBank/DDBJ whole genome shotgun (WGS) entry which is preliminary data.</text>
</comment>
<dbReference type="GO" id="GO:0031411">
    <property type="term" value="C:gas vesicle"/>
    <property type="evidence" value="ECO:0007669"/>
    <property type="project" value="UniProtKB-SubCell"/>
</dbReference>
<dbReference type="InterPro" id="IPR007805">
    <property type="entry name" value="GvpK"/>
</dbReference>
<dbReference type="GO" id="GO:0031412">
    <property type="term" value="P:gas vesicle organization"/>
    <property type="evidence" value="ECO:0007669"/>
    <property type="project" value="InterPro"/>
</dbReference>
<dbReference type="RefSeq" id="WP_138170297.1">
    <property type="nucleotide sequence ID" value="NZ_VAWA01000008.1"/>
</dbReference>